<protein>
    <submittedName>
        <fullName evidence="2">CIPA</fullName>
    </submittedName>
</protein>
<dbReference type="EMBL" id="BDGU01000018">
    <property type="protein sequence ID" value="GAV99755.1"/>
    <property type="molecule type" value="Genomic_DNA"/>
</dbReference>
<feature type="compositionally biased region" description="Basic and acidic residues" evidence="1">
    <location>
        <begin position="1"/>
        <end position="11"/>
    </location>
</feature>
<feature type="compositionally biased region" description="Polar residues" evidence="1">
    <location>
        <begin position="122"/>
        <end position="131"/>
    </location>
</feature>
<feature type="compositionally biased region" description="Acidic residues" evidence="1">
    <location>
        <begin position="211"/>
        <end position="225"/>
    </location>
</feature>
<dbReference type="AlphaFoldDB" id="A0A1Q3DXV5"/>
<organism evidence="2 3">
    <name type="scientific">Lentinula edodes</name>
    <name type="common">Shiitake mushroom</name>
    <name type="synonym">Lentinus edodes</name>
    <dbReference type="NCBI Taxonomy" id="5353"/>
    <lineage>
        <taxon>Eukaryota</taxon>
        <taxon>Fungi</taxon>
        <taxon>Dikarya</taxon>
        <taxon>Basidiomycota</taxon>
        <taxon>Agaricomycotina</taxon>
        <taxon>Agaricomycetes</taxon>
        <taxon>Agaricomycetidae</taxon>
        <taxon>Agaricales</taxon>
        <taxon>Marasmiineae</taxon>
        <taxon>Omphalotaceae</taxon>
        <taxon>Lentinula</taxon>
    </lineage>
</organism>
<evidence type="ECO:0000313" key="2">
    <source>
        <dbReference type="EMBL" id="GAV99755.1"/>
    </source>
</evidence>
<feature type="compositionally biased region" description="Low complexity" evidence="1">
    <location>
        <begin position="86"/>
        <end position="98"/>
    </location>
</feature>
<comment type="caution">
    <text evidence="2">The sequence shown here is derived from an EMBL/GenBank/DDBJ whole genome shotgun (WGS) entry which is preliminary data.</text>
</comment>
<feature type="compositionally biased region" description="Basic and acidic residues" evidence="1">
    <location>
        <begin position="182"/>
        <end position="210"/>
    </location>
</feature>
<feature type="compositionally biased region" description="Polar residues" evidence="1">
    <location>
        <begin position="105"/>
        <end position="115"/>
    </location>
</feature>
<gene>
    <name evidence="2" type="ORF">LENED_001235</name>
</gene>
<accession>A0A1Q3DXV5</accession>
<dbReference type="Proteomes" id="UP000188533">
    <property type="component" value="Unassembled WGS sequence"/>
</dbReference>
<sequence>MSQKWNEDKTKSPPPYNGPSPRPYRESSQRRPGAAPLQSEDPKSTVSGAFFAGAHSFDINGGAFQNASGDINHTVNNDHSQKSDFNNNYSGSTNYNGNALHNDYKGSTNYSGSATHNDHKGATSNERSIYNYSGRRNYPPEPIYPQFNPQSSYPEPAYRPYMEDREGYYNNNTGYKPKRASSQHEFDYRDGFKDGRGDPEDTDSLKHQEPAEESVEFEASEELEEPGVAQLHECVSDGGFDGDLSSPIHRQKELESQMDETEGSQVEIRKNADSEQSLDSTYSDNIPSQLPTTSQIEFTASQQSLLNWVGNLSQAQADQEAIYQEAQLKWLNNSDPGYGGKDKPLNSPCRSSTPPRSDFHVPRWSSSSFDNLGSQASLNAKDIMLSWYQQRLDSLESELATYRAHLVLWRRLVGTMAERANGISGVLTDAVMWGVDEIEMPPLPPGYIAFRETL</sequence>
<feature type="compositionally biased region" description="Polar residues" evidence="1">
    <location>
        <begin position="274"/>
        <end position="290"/>
    </location>
</feature>
<name>A0A1Q3DXV5_LENED</name>
<feature type="region of interest" description="Disordered" evidence="1">
    <location>
        <begin position="1"/>
        <end position="47"/>
    </location>
</feature>
<evidence type="ECO:0000313" key="3">
    <source>
        <dbReference type="Proteomes" id="UP000188533"/>
    </source>
</evidence>
<feature type="region of interest" description="Disordered" evidence="1">
    <location>
        <begin position="333"/>
        <end position="360"/>
    </location>
</feature>
<feature type="region of interest" description="Disordered" evidence="1">
    <location>
        <begin position="70"/>
        <end position="225"/>
    </location>
</feature>
<keyword evidence="3" id="KW-1185">Reference proteome</keyword>
<reference evidence="2 3" key="2">
    <citation type="submission" date="2017-02" db="EMBL/GenBank/DDBJ databases">
        <title>A genome survey and senescence transcriptome analysis in Lentinula edodes.</title>
        <authorList>
            <person name="Sakamoto Y."/>
            <person name="Nakade K."/>
            <person name="Sato S."/>
            <person name="Yoshida Y."/>
            <person name="Miyazaki K."/>
            <person name="Natsume S."/>
            <person name="Konno N."/>
        </authorList>
    </citation>
    <scope>NUCLEOTIDE SEQUENCE [LARGE SCALE GENOMIC DNA]</scope>
    <source>
        <strain evidence="2 3">NBRC 111202</strain>
    </source>
</reference>
<feature type="compositionally biased region" description="Pro residues" evidence="1">
    <location>
        <begin position="12"/>
        <end position="22"/>
    </location>
</feature>
<proteinExistence type="predicted"/>
<reference evidence="2 3" key="1">
    <citation type="submission" date="2016-08" db="EMBL/GenBank/DDBJ databases">
        <authorList>
            <consortium name="Lentinula edodes genome sequencing consortium"/>
            <person name="Sakamoto Y."/>
            <person name="Nakade K."/>
            <person name="Sato S."/>
            <person name="Yoshida Y."/>
            <person name="Miyazaki K."/>
            <person name="Natsume S."/>
            <person name="Konno N."/>
        </authorList>
    </citation>
    <scope>NUCLEOTIDE SEQUENCE [LARGE SCALE GENOMIC DNA]</scope>
    <source>
        <strain evidence="2 3">NBRC 111202</strain>
    </source>
</reference>
<feature type="region of interest" description="Disordered" evidence="1">
    <location>
        <begin position="253"/>
        <end position="290"/>
    </location>
</feature>
<evidence type="ECO:0000256" key="1">
    <source>
        <dbReference type="SAM" id="MobiDB-lite"/>
    </source>
</evidence>